<dbReference type="InterPro" id="IPR001138">
    <property type="entry name" value="Zn2Cys6_DnaBD"/>
</dbReference>
<keyword evidence="5" id="KW-0472">Membrane</keyword>
<dbReference type="PROSITE" id="PS00463">
    <property type="entry name" value="ZN2_CY6_FUNGAL_1"/>
    <property type="match status" value="1"/>
</dbReference>
<dbReference type="STRING" id="212818.A0A0D1ZQ51"/>
<dbReference type="AlphaFoldDB" id="A0A0D1ZQ51"/>
<dbReference type="VEuPathDB" id="FungiDB:PV10_08542"/>
<keyword evidence="4" id="KW-0539">Nucleus</keyword>
<evidence type="ECO:0000256" key="5">
    <source>
        <dbReference type="SAM" id="Phobius"/>
    </source>
</evidence>
<keyword evidence="2" id="KW-0238">DNA-binding</keyword>
<dbReference type="CDD" id="cd00067">
    <property type="entry name" value="GAL4"/>
    <property type="match status" value="1"/>
</dbReference>
<name>A0A0D1ZQ51_EXOME</name>
<evidence type="ECO:0000256" key="4">
    <source>
        <dbReference type="ARBA" id="ARBA00023242"/>
    </source>
</evidence>
<evidence type="ECO:0000256" key="1">
    <source>
        <dbReference type="ARBA" id="ARBA00023015"/>
    </source>
</evidence>
<accession>A0A0D1ZQ51</accession>
<dbReference type="GeneID" id="27326387"/>
<dbReference type="PANTHER" id="PTHR38791">
    <property type="entry name" value="ZN(II)2CYS6 TRANSCRIPTION FACTOR (EUROFUNG)-RELATED-RELATED"/>
    <property type="match status" value="1"/>
</dbReference>
<evidence type="ECO:0000256" key="3">
    <source>
        <dbReference type="ARBA" id="ARBA00023163"/>
    </source>
</evidence>
<dbReference type="HOGENOM" id="CLU_037135_0_0_1"/>
<dbReference type="SMART" id="SM00066">
    <property type="entry name" value="GAL4"/>
    <property type="match status" value="1"/>
</dbReference>
<dbReference type="InterPro" id="IPR036864">
    <property type="entry name" value="Zn2-C6_fun-type_DNA-bd_sf"/>
</dbReference>
<keyword evidence="3" id="KW-0804">Transcription</keyword>
<dbReference type="Pfam" id="PF00172">
    <property type="entry name" value="Zn_clus"/>
    <property type="match status" value="1"/>
</dbReference>
<evidence type="ECO:0000259" key="6">
    <source>
        <dbReference type="PROSITE" id="PS50048"/>
    </source>
</evidence>
<proteinExistence type="predicted"/>
<gene>
    <name evidence="7" type="ORF">PV10_08542</name>
</gene>
<keyword evidence="1" id="KW-0805">Transcription regulation</keyword>
<reference evidence="7 8" key="1">
    <citation type="submission" date="2015-01" db="EMBL/GenBank/DDBJ databases">
        <title>The Genome Sequence of Exophiala mesophila CBS40295.</title>
        <authorList>
            <consortium name="The Broad Institute Genomics Platform"/>
            <person name="Cuomo C."/>
            <person name="de Hoog S."/>
            <person name="Gorbushina A."/>
            <person name="Stielow B."/>
            <person name="Teixiera M."/>
            <person name="Abouelleil A."/>
            <person name="Chapman S.B."/>
            <person name="Priest M."/>
            <person name="Young S.K."/>
            <person name="Wortman J."/>
            <person name="Nusbaum C."/>
            <person name="Birren B."/>
        </authorList>
    </citation>
    <scope>NUCLEOTIDE SEQUENCE [LARGE SCALE GENOMIC DNA]</scope>
    <source>
        <strain evidence="7 8">CBS 40295</strain>
    </source>
</reference>
<dbReference type="Proteomes" id="UP000054302">
    <property type="component" value="Unassembled WGS sequence"/>
</dbReference>
<evidence type="ECO:0000313" key="7">
    <source>
        <dbReference type="EMBL" id="KIV88913.1"/>
    </source>
</evidence>
<dbReference type="EMBL" id="KN847525">
    <property type="protein sequence ID" value="KIV88913.1"/>
    <property type="molecule type" value="Genomic_DNA"/>
</dbReference>
<dbReference type="RefSeq" id="XP_016220487.1">
    <property type="nucleotide sequence ID" value="XM_016373576.1"/>
</dbReference>
<dbReference type="GO" id="GO:0000981">
    <property type="term" value="F:DNA-binding transcription factor activity, RNA polymerase II-specific"/>
    <property type="evidence" value="ECO:0007669"/>
    <property type="project" value="InterPro"/>
</dbReference>
<feature type="domain" description="Zn(2)-C6 fungal-type" evidence="6">
    <location>
        <begin position="10"/>
        <end position="38"/>
    </location>
</feature>
<sequence>MGNIGRSSTGCGLCRKRKIKCDEGKPGCKRCAQIRKPCPGYPYQVQLEIRSPAAGSAAGPSRQSLAPVPPIFVPAKSKTSPAPIKADESQYWSEEVKPEASAEKIPLHKLAPAHTSITPPPRYDLHHQSLCFFLNLFCYQAGRLYSFPVLDFLPSMLEKTAPYSSLSLAANAVSRMTLADRYSGTDVRLQTGKEYGYALKSTKATMLDSSATIQDETVIAVWLLGLYELISVVLTHGRASIGSLTSEEEWQSHILHVRGAMNLLRLRGMTQFDNPVSEKVFRILKAAIQLRLFILTSVTGKEFDDLEIDVYQEEHEFVPSETANKATRYFHRTARHLEKIRLFLAAKPSKPNQMKDYKSLARTLIQYGRDLDDSMTDWCKDEPGWDMMNIRAATSGTMWAFYPSHAVYYFYSFWIFLYHLRFLTARVKLYEGLIELVKLDLDGKSAEPGKMSSSMKLQLLEFQKMIQTTAGDLIGLTAYALGDVTPMGQFNSTISRHSPTNGSQEINVIATMQLVIPLKMLQRSEYPTATQKGAVDLAISHIGDGFRRQPVGF</sequence>
<dbReference type="SUPFAM" id="SSF57701">
    <property type="entry name" value="Zn2/Cys6 DNA-binding domain"/>
    <property type="match status" value="1"/>
</dbReference>
<protein>
    <recommendedName>
        <fullName evidence="6">Zn(2)-C6 fungal-type domain-containing protein</fullName>
    </recommendedName>
</protein>
<dbReference type="GO" id="GO:0003677">
    <property type="term" value="F:DNA binding"/>
    <property type="evidence" value="ECO:0007669"/>
    <property type="project" value="UniProtKB-KW"/>
</dbReference>
<evidence type="ECO:0000313" key="8">
    <source>
        <dbReference type="Proteomes" id="UP000054302"/>
    </source>
</evidence>
<dbReference type="Gene3D" id="4.10.240.10">
    <property type="entry name" value="Zn(2)-C6 fungal-type DNA-binding domain"/>
    <property type="match status" value="1"/>
</dbReference>
<keyword evidence="5" id="KW-1133">Transmembrane helix</keyword>
<feature type="transmembrane region" description="Helical" evidence="5">
    <location>
        <begin position="399"/>
        <end position="420"/>
    </location>
</feature>
<dbReference type="GO" id="GO:0008270">
    <property type="term" value="F:zinc ion binding"/>
    <property type="evidence" value="ECO:0007669"/>
    <property type="project" value="InterPro"/>
</dbReference>
<dbReference type="OrthoDB" id="4491390at2759"/>
<dbReference type="PROSITE" id="PS50048">
    <property type="entry name" value="ZN2_CY6_FUNGAL_2"/>
    <property type="match status" value="1"/>
</dbReference>
<dbReference type="InterPro" id="IPR053175">
    <property type="entry name" value="DHMBA_Reg_Transcription_Factor"/>
</dbReference>
<evidence type="ECO:0000256" key="2">
    <source>
        <dbReference type="ARBA" id="ARBA00023125"/>
    </source>
</evidence>
<organism evidence="7 8">
    <name type="scientific">Exophiala mesophila</name>
    <name type="common">Black yeast-like fungus</name>
    <dbReference type="NCBI Taxonomy" id="212818"/>
    <lineage>
        <taxon>Eukaryota</taxon>
        <taxon>Fungi</taxon>
        <taxon>Dikarya</taxon>
        <taxon>Ascomycota</taxon>
        <taxon>Pezizomycotina</taxon>
        <taxon>Eurotiomycetes</taxon>
        <taxon>Chaetothyriomycetidae</taxon>
        <taxon>Chaetothyriales</taxon>
        <taxon>Herpotrichiellaceae</taxon>
        <taxon>Exophiala</taxon>
    </lineage>
</organism>
<keyword evidence="5" id="KW-0812">Transmembrane</keyword>
<keyword evidence="8" id="KW-1185">Reference proteome</keyword>